<protein>
    <recommendedName>
        <fullName evidence="3">ClpP/crotonase-like domain</fullName>
    </recommendedName>
</protein>
<gene>
    <name evidence="1" type="ORF">PPERSA_08034</name>
</gene>
<dbReference type="PANTHER" id="PTHR11941:SF75">
    <property type="entry name" value="ENOYL-COA HYDRATASE_ISOMERASE FAMILY PROTEIN"/>
    <property type="match status" value="1"/>
</dbReference>
<proteinExistence type="predicted"/>
<dbReference type="OMA" id="SIVCTNP"/>
<dbReference type="Proteomes" id="UP000054937">
    <property type="component" value="Unassembled WGS sequence"/>
</dbReference>
<name>A0A0V0R2I5_PSEPJ</name>
<dbReference type="CDD" id="cd06558">
    <property type="entry name" value="crotonase-like"/>
    <property type="match status" value="1"/>
</dbReference>
<organism evidence="1 2">
    <name type="scientific">Pseudocohnilembus persalinus</name>
    <name type="common">Ciliate</name>
    <dbReference type="NCBI Taxonomy" id="266149"/>
    <lineage>
        <taxon>Eukaryota</taxon>
        <taxon>Sar</taxon>
        <taxon>Alveolata</taxon>
        <taxon>Ciliophora</taxon>
        <taxon>Intramacronucleata</taxon>
        <taxon>Oligohymenophorea</taxon>
        <taxon>Scuticociliatia</taxon>
        <taxon>Philasterida</taxon>
        <taxon>Pseudocohnilembidae</taxon>
        <taxon>Pseudocohnilembus</taxon>
    </lineage>
</organism>
<dbReference type="Gene3D" id="3.90.226.10">
    <property type="entry name" value="2-enoyl-CoA Hydratase, Chain A, domain 1"/>
    <property type="match status" value="1"/>
</dbReference>
<evidence type="ECO:0008006" key="3">
    <source>
        <dbReference type="Google" id="ProtNLM"/>
    </source>
</evidence>
<evidence type="ECO:0000313" key="1">
    <source>
        <dbReference type="EMBL" id="KRX08723.1"/>
    </source>
</evidence>
<dbReference type="EMBL" id="LDAU01000058">
    <property type="protein sequence ID" value="KRX08723.1"/>
    <property type="molecule type" value="Genomic_DNA"/>
</dbReference>
<dbReference type="GO" id="GO:0005777">
    <property type="term" value="C:peroxisome"/>
    <property type="evidence" value="ECO:0007669"/>
    <property type="project" value="TreeGrafter"/>
</dbReference>
<dbReference type="InterPro" id="IPR029045">
    <property type="entry name" value="ClpP/crotonase-like_dom_sf"/>
</dbReference>
<dbReference type="InterPro" id="IPR001753">
    <property type="entry name" value="Enoyl-CoA_hydra/iso"/>
</dbReference>
<dbReference type="Pfam" id="PF00378">
    <property type="entry name" value="ECH_1"/>
    <property type="match status" value="1"/>
</dbReference>
<dbReference type="GO" id="GO:0006635">
    <property type="term" value="P:fatty acid beta-oxidation"/>
    <property type="evidence" value="ECO:0007669"/>
    <property type="project" value="TreeGrafter"/>
</dbReference>
<dbReference type="InParanoid" id="A0A0V0R2I5"/>
<dbReference type="AlphaFoldDB" id="A0A0V0R2I5"/>
<reference evidence="1 2" key="1">
    <citation type="journal article" date="2015" name="Sci. Rep.">
        <title>Genome of the facultative scuticociliatosis pathogen Pseudocohnilembus persalinus provides insight into its virulence through horizontal gene transfer.</title>
        <authorList>
            <person name="Xiong J."/>
            <person name="Wang G."/>
            <person name="Cheng J."/>
            <person name="Tian M."/>
            <person name="Pan X."/>
            <person name="Warren A."/>
            <person name="Jiang C."/>
            <person name="Yuan D."/>
            <person name="Miao W."/>
        </authorList>
    </citation>
    <scope>NUCLEOTIDE SEQUENCE [LARGE SCALE GENOMIC DNA]</scope>
    <source>
        <strain evidence="1">36N120E</strain>
    </source>
</reference>
<dbReference type="GO" id="GO:0004165">
    <property type="term" value="F:delta(3)-delta(2)-enoyl-CoA isomerase activity"/>
    <property type="evidence" value="ECO:0007669"/>
    <property type="project" value="TreeGrafter"/>
</dbReference>
<evidence type="ECO:0000313" key="2">
    <source>
        <dbReference type="Proteomes" id="UP000054937"/>
    </source>
</evidence>
<dbReference type="PANTHER" id="PTHR11941">
    <property type="entry name" value="ENOYL-COA HYDRATASE-RELATED"/>
    <property type="match status" value="1"/>
</dbReference>
<accession>A0A0V0R2I5</accession>
<dbReference type="OrthoDB" id="412284at2759"/>
<sequence length="266" mass="30078">MSGKNPARSINLDQIKTDLNISKEDQEKPAFLKLKNDVFYLMLNNNLNTFNRDFLRLINKLLDEVENHDGPTALVTMGFNNKYFSTGMDLKFIAGLNAISYIDVQLFVIELMHLYGRLLGFPVPTISVLNGHAIAGGLMLAFAHEVVLMRDDFGQLALTEIELGMPLPPGMNSVIQQRTGNTNEYRQLVLTAKRFTPKQAFTAGWLDGIFEPEQLFSKAVEMAEFRSKFGENKTNYKKLKLEMNKIAYSDCFNKQHANGFVGEPKL</sequence>
<dbReference type="SUPFAM" id="SSF52096">
    <property type="entry name" value="ClpP/crotonase"/>
    <property type="match status" value="1"/>
</dbReference>
<keyword evidence="2" id="KW-1185">Reference proteome</keyword>
<comment type="caution">
    <text evidence="1">The sequence shown here is derived from an EMBL/GenBank/DDBJ whole genome shotgun (WGS) entry which is preliminary data.</text>
</comment>